<sequence length="402" mass="43826">MWKKSEFVFNRNEIAGAFGDIGTDFPILVAMVLASGLHAPSVFIVFGFMQILTGLIYQRPMPVQPLKAMATIVITQKIAGPIVLGGGLAIGVLMLFFSMSGILDQIAKLIPKSVIRGLQLGLGISLSFLAFKEYIPSEQTNGYVLSAISFVLILLLIDNKKIPASLVVIILGLIYSFLFHFDTFSSITKFEIHYPNLNVPSLELILQGFVLLSLPQIPLSIGNSILATKQISDDLFPNKEPITIKKIGLSYSVMNLISPFFGGIPCCHGAGGMVGHYTFGGRSGVSVLLYGIFYLISGLFMGDGLEFFIKAFPLPILGTLLIFEALSLILLIKDSIQNHIEFIIVILTGLVACGLPYGYLIAMFIGTGIHYASKRFLTFSMLGDRQLVKNPNKTSKSKENKT</sequence>
<keyword evidence="1" id="KW-0472">Membrane</keyword>
<feature type="transmembrane region" description="Helical" evidence="1">
    <location>
        <begin position="163"/>
        <end position="181"/>
    </location>
</feature>
<evidence type="ECO:0000256" key="1">
    <source>
        <dbReference type="SAM" id="Phobius"/>
    </source>
</evidence>
<dbReference type="RefSeq" id="WP_012389701.1">
    <property type="nucleotide sequence ID" value="NC_010602.1"/>
</dbReference>
<dbReference type="HOGENOM" id="CLU_032158_1_0_12"/>
<dbReference type="PANTHER" id="PTHR31970:SF9">
    <property type="entry name" value="MOLYBDATE TRANSPORTER 2"/>
    <property type="match status" value="1"/>
</dbReference>
<feature type="transmembrane region" description="Helical" evidence="1">
    <location>
        <begin position="27"/>
        <end position="57"/>
    </location>
</feature>
<reference evidence="2 3" key="1">
    <citation type="journal article" date="2008" name="PLoS ONE">
        <title>Genome sequence of the saprophyte Leptospira biflexa provides insights into the evolution of Leptospira and the pathogenesis of leptospirosis.</title>
        <authorList>
            <person name="Picardeau M."/>
            <person name="Bulach D.M."/>
            <person name="Bouchier C."/>
            <person name="Zuerner R.L."/>
            <person name="Zidane N."/>
            <person name="Wilson P.J."/>
            <person name="Creno S."/>
            <person name="Kuczek E.S."/>
            <person name="Bommezzadri S."/>
            <person name="Davis J.C."/>
            <person name="McGrath A."/>
            <person name="Johnson M.J."/>
            <person name="Boursaux-Eude C."/>
            <person name="Seemann T."/>
            <person name="Rouy Z."/>
            <person name="Coppel R.L."/>
            <person name="Rood J.I."/>
            <person name="Lajus A."/>
            <person name="Davies J.K."/>
            <person name="Medigue C."/>
            <person name="Adler B."/>
        </authorList>
    </citation>
    <scope>NUCLEOTIDE SEQUENCE [LARGE SCALE GENOMIC DNA]</scope>
    <source>
        <strain evidence="3">Patoc 1 / ATCC 23582 / Paris</strain>
    </source>
</reference>
<evidence type="ECO:0000313" key="3">
    <source>
        <dbReference type="Proteomes" id="UP000001847"/>
    </source>
</evidence>
<keyword evidence="3" id="KW-1185">Reference proteome</keyword>
<name>B0SMW7_LEPBP</name>
<proteinExistence type="predicted"/>
<dbReference type="KEGG" id="lbi:LEPBI_I2763"/>
<dbReference type="OrthoDB" id="7361398at2"/>
<feature type="transmembrane region" description="Helical" evidence="1">
    <location>
        <begin position="307"/>
        <end position="332"/>
    </location>
</feature>
<dbReference type="AlphaFoldDB" id="B0SMW7"/>
<dbReference type="PANTHER" id="PTHR31970">
    <property type="match status" value="1"/>
</dbReference>
<gene>
    <name evidence="2" type="ordered locus">LEPBI_I2763</name>
</gene>
<feature type="transmembrane region" description="Helical" evidence="1">
    <location>
        <begin position="283"/>
        <end position="301"/>
    </location>
</feature>
<organism evidence="2 3">
    <name type="scientific">Leptospira biflexa serovar Patoc (strain Patoc 1 / ATCC 23582 / Paris)</name>
    <dbReference type="NCBI Taxonomy" id="456481"/>
    <lineage>
        <taxon>Bacteria</taxon>
        <taxon>Pseudomonadati</taxon>
        <taxon>Spirochaetota</taxon>
        <taxon>Spirochaetia</taxon>
        <taxon>Leptospirales</taxon>
        <taxon>Leptospiraceae</taxon>
        <taxon>Leptospira</taxon>
    </lineage>
</organism>
<dbReference type="BioCyc" id="LBIF456481:LEPBI_RS13585-MONOMER"/>
<dbReference type="InterPro" id="IPR031563">
    <property type="entry name" value="MOT1/MOT2"/>
</dbReference>
<protein>
    <submittedName>
        <fullName evidence="2">Putative transporter putative membrane protein</fullName>
    </submittedName>
</protein>
<feature type="transmembrane region" description="Helical" evidence="1">
    <location>
        <begin position="140"/>
        <end position="157"/>
    </location>
</feature>
<accession>B0SMW7</accession>
<dbReference type="STRING" id="456481.LEPBI_I2763"/>
<keyword evidence="1" id="KW-0812">Transmembrane</keyword>
<evidence type="ECO:0000313" key="2">
    <source>
        <dbReference type="EMBL" id="ABZ98841.1"/>
    </source>
</evidence>
<dbReference type="Proteomes" id="UP000001847">
    <property type="component" value="Chromosome I"/>
</dbReference>
<feature type="transmembrane region" description="Helical" evidence="1">
    <location>
        <begin position="344"/>
        <end position="372"/>
    </location>
</feature>
<dbReference type="EMBL" id="CP000786">
    <property type="protein sequence ID" value="ABZ98841.1"/>
    <property type="molecule type" value="Genomic_DNA"/>
</dbReference>
<dbReference type="GO" id="GO:0015098">
    <property type="term" value="F:molybdate ion transmembrane transporter activity"/>
    <property type="evidence" value="ECO:0007669"/>
    <property type="project" value="InterPro"/>
</dbReference>
<dbReference type="Pfam" id="PF16983">
    <property type="entry name" value="MFS_MOT1"/>
    <property type="match status" value="2"/>
</dbReference>
<keyword evidence="1" id="KW-1133">Transmembrane helix</keyword>
<feature type="transmembrane region" description="Helical" evidence="1">
    <location>
        <begin position="78"/>
        <end position="102"/>
    </location>
</feature>